<dbReference type="EMBL" id="JAINDJ010000007">
    <property type="protein sequence ID" value="KAG9441497.1"/>
    <property type="molecule type" value="Genomic_DNA"/>
</dbReference>
<proteinExistence type="predicted"/>
<organism evidence="2 3">
    <name type="scientific">Aristolochia fimbriata</name>
    <name type="common">White veined hardy Dutchman's pipe vine</name>
    <dbReference type="NCBI Taxonomy" id="158543"/>
    <lineage>
        <taxon>Eukaryota</taxon>
        <taxon>Viridiplantae</taxon>
        <taxon>Streptophyta</taxon>
        <taxon>Embryophyta</taxon>
        <taxon>Tracheophyta</taxon>
        <taxon>Spermatophyta</taxon>
        <taxon>Magnoliopsida</taxon>
        <taxon>Magnoliidae</taxon>
        <taxon>Piperales</taxon>
        <taxon>Aristolochiaceae</taxon>
        <taxon>Aristolochia</taxon>
    </lineage>
</organism>
<evidence type="ECO:0000313" key="3">
    <source>
        <dbReference type="Proteomes" id="UP000825729"/>
    </source>
</evidence>
<feature type="compositionally biased region" description="Basic and acidic residues" evidence="1">
    <location>
        <begin position="126"/>
        <end position="153"/>
    </location>
</feature>
<protein>
    <submittedName>
        <fullName evidence="2">Uncharacterized protein</fullName>
    </submittedName>
</protein>
<name>A0AAV7E0Y3_ARIFI</name>
<keyword evidence="3" id="KW-1185">Reference proteome</keyword>
<reference evidence="2 3" key="1">
    <citation type="submission" date="2021-07" db="EMBL/GenBank/DDBJ databases">
        <title>The Aristolochia fimbriata genome: insights into angiosperm evolution, floral development and chemical biosynthesis.</title>
        <authorList>
            <person name="Jiao Y."/>
        </authorList>
    </citation>
    <scope>NUCLEOTIDE SEQUENCE [LARGE SCALE GENOMIC DNA]</scope>
    <source>
        <strain evidence="2">IBCAS-2021</strain>
        <tissue evidence="2">Leaf</tissue>
    </source>
</reference>
<feature type="compositionally biased region" description="Gly residues" evidence="1">
    <location>
        <begin position="72"/>
        <end position="93"/>
    </location>
</feature>
<gene>
    <name evidence="2" type="ORF">H6P81_017351</name>
</gene>
<feature type="compositionally biased region" description="Basic and acidic residues" evidence="1">
    <location>
        <begin position="1"/>
        <end position="46"/>
    </location>
</feature>
<feature type="compositionally biased region" description="Gly residues" evidence="1">
    <location>
        <begin position="115"/>
        <end position="125"/>
    </location>
</feature>
<evidence type="ECO:0000256" key="1">
    <source>
        <dbReference type="SAM" id="MobiDB-lite"/>
    </source>
</evidence>
<feature type="region of interest" description="Disordered" evidence="1">
    <location>
        <begin position="1"/>
        <end position="153"/>
    </location>
</feature>
<sequence length="153" mass="16234">MEGRVEERRDGRPGEGKEGSAEERREGRPGRGGKGDRGEERGDRTCDGCCGMTWEDIRRGRRVPRYYSRGGRNPGGEGFGHGFGGSQAPGGEGPDGRGPEGSPGLGGEPEWEGSSGPGRGALGLGGERRAERGEHWAVRGAQSRERSGWGDNE</sequence>
<dbReference type="Proteomes" id="UP000825729">
    <property type="component" value="Unassembled WGS sequence"/>
</dbReference>
<accession>A0AAV7E0Y3</accession>
<comment type="caution">
    <text evidence="2">The sequence shown here is derived from an EMBL/GenBank/DDBJ whole genome shotgun (WGS) entry which is preliminary data.</text>
</comment>
<evidence type="ECO:0000313" key="2">
    <source>
        <dbReference type="EMBL" id="KAG9441497.1"/>
    </source>
</evidence>
<dbReference type="AlphaFoldDB" id="A0AAV7E0Y3"/>